<name>A0A367JUX2_RHIAZ</name>
<sequence>MSVSENKKALVFSILEFLQKSCEDGTINKDDTEGIEVAMQCIGEAFGVDVSNEEQQKRYSTKPANLLSIFDVYLNTKSKTSATKATGSTSAADATTSAPVEDVCINNKTTVSEEDKKEAEMKKVMGNRKVAERNYPEAIKLYSEAIALNPHNAVFYANRAAAYSQQGDHEKAVEDAKKALDIDPKYSKAYSRMGHAYFCLNKFNDAVDAYKKGLELDPENATLKNSLATATAKANASSVERSAEPSPAGGLPNLGAGGMPDLGSLLNNPALMNMAQQMMQSGALEGLMNNPAVARMAQQMMSGGAPPNLNEMMNNPEMMRMAREAMNSMNNNNNNNNNNNGN</sequence>
<dbReference type="GO" id="GO:0060090">
    <property type="term" value="F:molecular adaptor activity"/>
    <property type="evidence" value="ECO:0007669"/>
    <property type="project" value="TreeGrafter"/>
</dbReference>
<protein>
    <recommendedName>
        <fullName evidence="6">SGTA homodimerisation domain-containing protein</fullName>
    </recommendedName>
</protein>
<dbReference type="STRING" id="86630.A0A367JUX2"/>
<dbReference type="InterPro" id="IPR011990">
    <property type="entry name" value="TPR-like_helical_dom_sf"/>
</dbReference>
<keyword evidence="3 4" id="KW-0802">TPR repeat</keyword>
<dbReference type="GO" id="GO:0016020">
    <property type="term" value="C:membrane"/>
    <property type="evidence" value="ECO:0007669"/>
    <property type="project" value="TreeGrafter"/>
</dbReference>
<evidence type="ECO:0000256" key="1">
    <source>
        <dbReference type="ARBA" id="ARBA00008175"/>
    </source>
</evidence>
<dbReference type="PANTHER" id="PTHR45831:SF2">
    <property type="entry name" value="LD24721P"/>
    <property type="match status" value="1"/>
</dbReference>
<evidence type="ECO:0000259" key="6">
    <source>
        <dbReference type="Pfam" id="PF16546"/>
    </source>
</evidence>
<dbReference type="SUPFAM" id="SSF48452">
    <property type="entry name" value="TPR-like"/>
    <property type="match status" value="1"/>
</dbReference>
<feature type="region of interest" description="Disordered" evidence="5">
    <location>
        <begin position="235"/>
        <end position="256"/>
    </location>
</feature>
<dbReference type="Pfam" id="PF00515">
    <property type="entry name" value="TPR_1"/>
    <property type="match status" value="2"/>
</dbReference>
<dbReference type="GO" id="GO:0072380">
    <property type="term" value="C:TRC complex"/>
    <property type="evidence" value="ECO:0007669"/>
    <property type="project" value="TreeGrafter"/>
</dbReference>
<dbReference type="SMART" id="SM00028">
    <property type="entry name" value="TPR"/>
    <property type="match status" value="3"/>
</dbReference>
<evidence type="ECO:0000256" key="5">
    <source>
        <dbReference type="SAM" id="MobiDB-lite"/>
    </source>
</evidence>
<keyword evidence="8" id="KW-1185">Reference proteome</keyword>
<evidence type="ECO:0000313" key="7">
    <source>
        <dbReference type="EMBL" id="RCH93649.1"/>
    </source>
</evidence>
<comment type="caution">
    <text evidence="7">The sequence shown here is derived from an EMBL/GenBank/DDBJ whole genome shotgun (WGS) entry which is preliminary data.</text>
</comment>
<dbReference type="Pfam" id="PF16546">
    <property type="entry name" value="SGTA_dimer"/>
    <property type="match status" value="1"/>
</dbReference>
<dbReference type="FunFam" id="1.20.5.420:FF:000005">
    <property type="entry name" value="Hsc70 cochaperone (SGT), putative"/>
    <property type="match status" value="1"/>
</dbReference>
<dbReference type="FunFam" id="1.25.40.10:FF:000207">
    <property type="entry name" value="Small glutamine-rich tetratricopeptide repeat-containing protein"/>
    <property type="match status" value="1"/>
</dbReference>
<dbReference type="EMBL" id="PJQL01000672">
    <property type="protein sequence ID" value="RCH93649.1"/>
    <property type="molecule type" value="Genomic_DNA"/>
</dbReference>
<accession>A0A367JUX2</accession>
<feature type="repeat" description="TPR" evidence="4">
    <location>
        <begin position="153"/>
        <end position="186"/>
    </location>
</feature>
<dbReference type="InterPro" id="IPR019734">
    <property type="entry name" value="TPR_rpt"/>
</dbReference>
<gene>
    <name evidence="7" type="ORF">CU097_013010</name>
</gene>
<dbReference type="AlphaFoldDB" id="A0A367JUX2"/>
<dbReference type="InterPro" id="IPR047150">
    <property type="entry name" value="SGT"/>
</dbReference>
<evidence type="ECO:0000313" key="8">
    <source>
        <dbReference type="Proteomes" id="UP000252139"/>
    </source>
</evidence>
<proteinExistence type="inferred from homology"/>
<evidence type="ECO:0000256" key="2">
    <source>
        <dbReference type="ARBA" id="ARBA00022737"/>
    </source>
</evidence>
<dbReference type="PROSITE" id="PS50293">
    <property type="entry name" value="TPR_REGION"/>
    <property type="match status" value="2"/>
</dbReference>
<dbReference type="GO" id="GO:0006620">
    <property type="term" value="P:post-translational protein targeting to endoplasmic reticulum membrane"/>
    <property type="evidence" value="ECO:0007669"/>
    <property type="project" value="TreeGrafter"/>
</dbReference>
<evidence type="ECO:0000256" key="3">
    <source>
        <dbReference type="ARBA" id="ARBA00022803"/>
    </source>
</evidence>
<evidence type="ECO:0000256" key="4">
    <source>
        <dbReference type="PROSITE-ProRule" id="PRU00339"/>
    </source>
</evidence>
<feature type="domain" description="SGTA homodimerisation" evidence="6">
    <location>
        <begin position="6"/>
        <end position="71"/>
    </location>
</feature>
<reference evidence="7 8" key="1">
    <citation type="journal article" date="2018" name="G3 (Bethesda)">
        <title>Phylogenetic and Phylogenomic Definition of Rhizopus Species.</title>
        <authorList>
            <person name="Gryganskyi A.P."/>
            <person name="Golan J."/>
            <person name="Dolatabadi S."/>
            <person name="Mondo S."/>
            <person name="Robb S."/>
            <person name="Idnurm A."/>
            <person name="Muszewska A."/>
            <person name="Steczkiewicz K."/>
            <person name="Masonjones S."/>
            <person name="Liao H.L."/>
            <person name="Gajdeczka M.T."/>
            <person name="Anike F."/>
            <person name="Vuek A."/>
            <person name="Anishchenko I.M."/>
            <person name="Voigt K."/>
            <person name="de Hoog G.S."/>
            <person name="Smith M.E."/>
            <person name="Heitman J."/>
            <person name="Vilgalys R."/>
            <person name="Stajich J.E."/>
        </authorList>
    </citation>
    <scope>NUCLEOTIDE SEQUENCE [LARGE SCALE GENOMIC DNA]</scope>
    <source>
        <strain evidence="7 8">CBS 357.93</strain>
    </source>
</reference>
<organism evidence="7 8">
    <name type="scientific">Rhizopus azygosporus</name>
    <name type="common">Rhizopus microsporus var. azygosporus</name>
    <dbReference type="NCBI Taxonomy" id="86630"/>
    <lineage>
        <taxon>Eukaryota</taxon>
        <taxon>Fungi</taxon>
        <taxon>Fungi incertae sedis</taxon>
        <taxon>Mucoromycota</taxon>
        <taxon>Mucoromycotina</taxon>
        <taxon>Mucoromycetes</taxon>
        <taxon>Mucorales</taxon>
        <taxon>Mucorineae</taxon>
        <taxon>Rhizopodaceae</taxon>
        <taxon>Rhizopus</taxon>
    </lineage>
</organism>
<feature type="repeat" description="TPR" evidence="4">
    <location>
        <begin position="119"/>
        <end position="152"/>
    </location>
</feature>
<feature type="repeat" description="TPR" evidence="4">
    <location>
        <begin position="187"/>
        <end position="220"/>
    </location>
</feature>
<dbReference type="Gene3D" id="1.25.40.10">
    <property type="entry name" value="Tetratricopeptide repeat domain"/>
    <property type="match status" value="1"/>
</dbReference>
<dbReference type="InterPro" id="IPR032374">
    <property type="entry name" value="SGTA_dimer"/>
</dbReference>
<dbReference type="OrthoDB" id="2335338at2759"/>
<dbReference type="PROSITE" id="PS50005">
    <property type="entry name" value="TPR"/>
    <property type="match status" value="3"/>
</dbReference>
<dbReference type="PANTHER" id="PTHR45831">
    <property type="entry name" value="LD24721P"/>
    <property type="match status" value="1"/>
</dbReference>
<dbReference type="Gene3D" id="1.20.5.420">
    <property type="entry name" value="Immunoglobulin FC, subunit C"/>
    <property type="match status" value="1"/>
</dbReference>
<keyword evidence="2" id="KW-0677">Repeat</keyword>
<dbReference type="Proteomes" id="UP000252139">
    <property type="component" value="Unassembled WGS sequence"/>
</dbReference>
<comment type="similarity">
    <text evidence="1">Belongs to the SGT family.</text>
</comment>